<name>A0AAJ1AD95_RHILE</name>
<gene>
    <name evidence="1" type="ORF">HFO42_26420</name>
</gene>
<evidence type="ECO:0000313" key="1">
    <source>
        <dbReference type="EMBL" id="MBY5631595.1"/>
    </source>
</evidence>
<accession>A0AAJ1AD95</accession>
<proteinExistence type="predicted"/>
<dbReference type="AlphaFoldDB" id="A0AAJ1AD95"/>
<evidence type="ECO:0008006" key="3">
    <source>
        <dbReference type="Google" id="ProtNLM"/>
    </source>
</evidence>
<dbReference type="Proteomes" id="UP000825699">
    <property type="component" value="Unassembled WGS sequence"/>
</dbReference>
<comment type="caution">
    <text evidence="1">The sequence shown here is derived from an EMBL/GenBank/DDBJ whole genome shotgun (WGS) entry which is preliminary data.</text>
</comment>
<dbReference type="RefSeq" id="WP_222261847.1">
    <property type="nucleotide sequence ID" value="NZ_JAAXEB010000014.1"/>
</dbReference>
<dbReference type="EMBL" id="JAAXEP010000015">
    <property type="protein sequence ID" value="MBY5631595.1"/>
    <property type="molecule type" value="Genomic_DNA"/>
</dbReference>
<evidence type="ECO:0000313" key="2">
    <source>
        <dbReference type="Proteomes" id="UP000825699"/>
    </source>
</evidence>
<reference evidence="1" key="1">
    <citation type="submission" date="2020-04" db="EMBL/GenBank/DDBJ databases">
        <title>Global-level population genomics supports evidence of horizontal gene transfer on evolution of Rhizobia in Lentils.</title>
        <authorList>
            <person name="Gai Y."/>
            <person name="Cook D."/>
            <person name="Riely B."/>
        </authorList>
    </citation>
    <scope>NUCLEOTIDE SEQUENCE</scope>
    <source>
        <strain evidence="1">Derici101B</strain>
    </source>
</reference>
<organism evidence="1 2">
    <name type="scientific">Rhizobium leguminosarum</name>
    <dbReference type="NCBI Taxonomy" id="384"/>
    <lineage>
        <taxon>Bacteria</taxon>
        <taxon>Pseudomonadati</taxon>
        <taxon>Pseudomonadota</taxon>
        <taxon>Alphaproteobacteria</taxon>
        <taxon>Hyphomicrobiales</taxon>
        <taxon>Rhizobiaceae</taxon>
        <taxon>Rhizobium/Agrobacterium group</taxon>
        <taxon>Rhizobium</taxon>
    </lineage>
</organism>
<protein>
    <recommendedName>
        <fullName evidence="3">TIGR02594 family protein</fullName>
    </recommendedName>
</protein>
<sequence>MYFIAKPGESPLLFSKIPPSPIPDADLDAAIAIPPDMSMKAVGADETKVWLELETPDLAIKSGWVKASRVVATEPPGLEELDPPSFVKNCTLAARVFNQTPAGMKYGINRDFLIAYALVQTGTDTNSVPRNVAQDFSPGPLTGPFALSQIEWTNFVESSDNTDHYVANDISTPIYQCYGFAFIVGKATQALSEKFTVTAPESSGPYIPNSVELFLYLVTGEAAAFAVVAGATAHPDHPIVPLLTQHLGDRTDAVLSRYRRFFGSPEEARSVKAAMEKIAAVFDEALKRSFSLVRDLTPEDVIYFVSGTLPWMVRAREELTKGVHETKNPANAEILKYFGSTGHVTQNEDAWCGAFVAWCIANCGSELAAKSVRKETAATAASWKSWGDTEVSIGTHEKDAIPEGAVVVLRPQDPNSDTTGHVAFYVDQTATDISLLGGNQSNSVKISTFPRAEVVAIRMLKGFDAVPSLGIGPGATDPNFEMGTMGPFTKEDWAKYIDVLGKRESTNNYRGENQYGYIGRWQFGADALIDGKYVKAGATPLSLIENHWWLGKLDVGSREDWLSNKNKCQDIEMVAYTKRNYRSLLNIRVTRTMTQNATKAVLAGLLATSHLLGTGGTRKMVLGQDGSDANGVTGREYFQLLSQAFGGPGMPPQGGS</sequence>